<dbReference type="InterPro" id="IPR011701">
    <property type="entry name" value="MFS"/>
</dbReference>
<feature type="transmembrane region" description="Helical" evidence="1">
    <location>
        <begin position="219"/>
        <end position="240"/>
    </location>
</feature>
<dbReference type="Proteomes" id="UP001225605">
    <property type="component" value="Unassembled WGS sequence"/>
</dbReference>
<dbReference type="PANTHER" id="PTHR23542:SF1">
    <property type="entry name" value="MAJOR FACILITATOR SUPERFAMILY (MFS) PROFILE DOMAIN-CONTAINING PROTEIN"/>
    <property type="match status" value="1"/>
</dbReference>
<dbReference type="Gene3D" id="1.20.1250.20">
    <property type="entry name" value="MFS general substrate transporter like domains"/>
    <property type="match status" value="1"/>
</dbReference>
<evidence type="ECO:0000256" key="1">
    <source>
        <dbReference type="SAM" id="Phobius"/>
    </source>
</evidence>
<dbReference type="SUPFAM" id="SSF103473">
    <property type="entry name" value="MFS general substrate transporter"/>
    <property type="match status" value="1"/>
</dbReference>
<dbReference type="Pfam" id="PF07690">
    <property type="entry name" value="MFS_1"/>
    <property type="match status" value="1"/>
</dbReference>
<reference evidence="2 3" key="1">
    <citation type="submission" date="2017-06" db="EMBL/GenBank/DDBJ databases">
        <title>Cultured bacterium strain Saccharothrix yanglingensis Hhs.015.</title>
        <authorList>
            <person name="Xia Y."/>
        </authorList>
    </citation>
    <scope>NUCLEOTIDE SEQUENCE [LARGE SCALE GENOMIC DNA]</scope>
    <source>
        <strain evidence="2 3">Hhs.015</strain>
    </source>
</reference>
<feature type="transmembrane region" description="Helical" evidence="1">
    <location>
        <begin position="69"/>
        <end position="94"/>
    </location>
</feature>
<feature type="transmembrane region" description="Helical" evidence="1">
    <location>
        <begin position="286"/>
        <end position="305"/>
    </location>
</feature>
<name>A0ABU0XAK6_9PSEU</name>
<comment type="caution">
    <text evidence="2">The sequence shown here is derived from an EMBL/GenBank/DDBJ whole genome shotgun (WGS) entry which is preliminary data.</text>
</comment>
<organism evidence="2 3">
    <name type="scientific">Saccharothrix yanglingensis</name>
    <dbReference type="NCBI Taxonomy" id="659496"/>
    <lineage>
        <taxon>Bacteria</taxon>
        <taxon>Bacillati</taxon>
        <taxon>Actinomycetota</taxon>
        <taxon>Actinomycetes</taxon>
        <taxon>Pseudonocardiales</taxon>
        <taxon>Pseudonocardiaceae</taxon>
        <taxon>Saccharothrix</taxon>
    </lineage>
</organism>
<feature type="transmembrane region" description="Helical" evidence="1">
    <location>
        <begin position="164"/>
        <end position="183"/>
    </location>
</feature>
<dbReference type="InterPro" id="IPR036259">
    <property type="entry name" value="MFS_trans_sf"/>
</dbReference>
<feature type="transmembrane region" description="Helical" evidence="1">
    <location>
        <begin position="36"/>
        <end position="57"/>
    </location>
</feature>
<protein>
    <submittedName>
        <fullName evidence="2">MFS transporter</fullName>
    </submittedName>
</protein>
<evidence type="ECO:0000313" key="2">
    <source>
        <dbReference type="EMBL" id="MDQ2589183.1"/>
    </source>
</evidence>
<feature type="transmembrane region" description="Helical" evidence="1">
    <location>
        <begin position="252"/>
        <end position="274"/>
    </location>
</feature>
<evidence type="ECO:0000313" key="3">
    <source>
        <dbReference type="Proteomes" id="UP001225605"/>
    </source>
</evidence>
<feature type="transmembrane region" description="Helical" evidence="1">
    <location>
        <begin position="369"/>
        <end position="390"/>
    </location>
</feature>
<gene>
    <name evidence="2" type="ORF">CKY47_35700</name>
</gene>
<dbReference type="EMBL" id="NSDM01000033">
    <property type="protein sequence ID" value="MDQ2589183.1"/>
    <property type="molecule type" value="Genomic_DNA"/>
</dbReference>
<keyword evidence="1" id="KW-1133">Transmembrane helix</keyword>
<keyword evidence="3" id="KW-1185">Reference proteome</keyword>
<dbReference type="PANTHER" id="PTHR23542">
    <property type="match status" value="1"/>
</dbReference>
<keyword evidence="1" id="KW-0472">Membrane</keyword>
<keyword evidence="1" id="KW-0812">Transmembrane</keyword>
<proteinExistence type="predicted"/>
<accession>A0ABU0XAK6</accession>
<feature type="transmembrane region" description="Helical" evidence="1">
    <location>
        <begin position="311"/>
        <end position="329"/>
    </location>
</feature>
<sequence length="410" mass="43591">MRPRVLHLLTIALVARTAGAIMPVTLLVSLAQPYGYGIAAVVNGVYIALLAFVAPLRGRLLDRIGQRRAIVPMAATAIAFTVLTAVSVGAQWAWGWTLTTVVVAGLTSPPLNAALRTSWRTVVDGEEGPLKTVHSADSVLEEMGFVIAPLLAGLSLTALSPDRAYQLSVAVYVVVVTAYLLALRRYNLGERVTPSPPPETVGTRQRVHRWMGPLAEPRMLLILSPLLLMGCIFGGGAIFIPAFTQHLGSFTWTGPLLAMISVGGVVGGIAYGALRWDADLWRKYKVLTLGFAIPSCFLVAVRPLWLLALLLLLSGLFVTPIFINAFLLVDREIPEDSRNEANTWVSASTNLSNAAITIVVGTYVTGGRWTAALGVLSGCAAVGLVVALLTRVRSATAPARAQHDTVSSAD</sequence>
<feature type="transmembrane region" description="Helical" evidence="1">
    <location>
        <begin position="341"/>
        <end position="363"/>
    </location>
</feature>